<dbReference type="GO" id="GO:0022857">
    <property type="term" value="F:transmembrane transporter activity"/>
    <property type="evidence" value="ECO:0007669"/>
    <property type="project" value="TreeGrafter"/>
</dbReference>
<comment type="caution">
    <text evidence="5">The sequence shown here is derived from an EMBL/GenBank/DDBJ whole genome shotgun (WGS) entry which is preliminary data.</text>
</comment>
<dbReference type="GO" id="GO:0098796">
    <property type="term" value="C:membrane protein complex"/>
    <property type="evidence" value="ECO:0007669"/>
    <property type="project" value="UniProtKB-ARBA"/>
</dbReference>
<proteinExistence type="predicted"/>
<dbReference type="InterPro" id="IPR017871">
    <property type="entry name" value="ABC_transporter-like_CS"/>
</dbReference>
<keyword evidence="2" id="KW-0547">Nucleotide-binding</keyword>
<dbReference type="Proteomes" id="UP000197032">
    <property type="component" value="Unassembled WGS sequence"/>
</dbReference>
<evidence type="ECO:0000256" key="1">
    <source>
        <dbReference type="ARBA" id="ARBA00022448"/>
    </source>
</evidence>
<organism evidence="5 6">
    <name type="scientific">Calderihabitans maritimus</name>
    <dbReference type="NCBI Taxonomy" id="1246530"/>
    <lineage>
        <taxon>Bacteria</taxon>
        <taxon>Bacillati</taxon>
        <taxon>Bacillota</taxon>
        <taxon>Clostridia</taxon>
        <taxon>Neomoorellales</taxon>
        <taxon>Calderihabitantaceae</taxon>
        <taxon>Calderihabitans</taxon>
    </lineage>
</organism>
<accession>A0A1Z5HSW2</accession>
<dbReference type="InterPro" id="IPR027417">
    <property type="entry name" value="P-loop_NTPase"/>
</dbReference>
<sequence length="251" mass="27793">MPLLKLQEITRQYKSGQIRVNALKGISLTVEEGEFVSIMGPSGSGKSTLLNIIGCLDRPTSGTYELAGQRIENLSDSRLADIRNRFIGFVFQSFHLIPDLDAQANVELPLIYRGMGARERRFRAVQALEAVGLAERRHHRPSQLSGGEQQRVAIARALVGDPKVILADEPTGALDSRSGRNIMAIFQQLNRERGITIVQVTHEKDIACYGRRIVYLLDGQVEREEILEDPQVAFGEAAVSTTGLLTEVQEK</sequence>
<dbReference type="PROSITE" id="PS00211">
    <property type="entry name" value="ABC_TRANSPORTER_1"/>
    <property type="match status" value="1"/>
</dbReference>
<keyword evidence="1" id="KW-0813">Transport</keyword>
<dbReference type="InterPro" id="IPR003593">
    <property type="entry name" value="AAA+_ATPase"/>
</dbReference>
<evidence type="ECO:0000259" key="4">
    <source>
        <dbReference type="PROSITE" id="PS50893"/>
    </source>
</evidence>
<keyword evidence="6" id="KW-1185">Reference proteome</keyword>
<dbReference type="PANTHER" id="PTHR24220">
    <property type="entry name" value="IMPORT ATP-BINDING PROTEIN"/>
    <property type="match status" value="1"/>
</dbReference>
<reference evidence="6" key="1">
    <citation type="journal article" date="2017" name="Appl. Environ. Microbiol.">
        <title>Genomic analysis of Calderihabitans maritimus KKC1, a thermophilic hydrogenogenic carboxydotrophic bacterium isolated from marine sediment.</title>
        <authorList>
            <person name="Omae K."/>
            <person name="Yoneda Y."/>
            <person name="Fukuyama Y."/>
            <person name="Yoshida T."/>
            <person name="Sako Y."/>
        </authorList>
    </citation>
    <scope>NUCLEOTIDE SEQUENCE [LARGE SCALE GENOMIC DNA]</scope>
    <source>
        <strain evidence="6">KKC1</strain>
    </source>
</reference>
<dbReference type="Pfam" id="PF00005">
    <property type="entry name" value="ABC_tran"/>
    <property type="match status" value="1"/>
</dbReference>
<gene>
    <name evidence="5" type="ORF">KKC1_17730</name>
</gene>
<dbReference type="EMBL" id="BDGJ01000087">
    <property type="protein sequence ID" value="GAW92622.1"/>
    <property type="molecule type" value="Genomic_DNA"/>
</dbReference>
<dbReference type="GO" id="GO:0016887">
    <property type="term" value="F:ATP hydrolysis activity"/>
    <property type="evidence" value="ECO:0007669"/>
    <property type="project" value="InterPro"/>
</dbReference>
<dbReference type="OrthoDB" id="9810992at2"/>
<dbReference type="RefSeq" id="WP_088553946.1">
    <property type="nucleotide sequence ID" value="NZ_BDGJ01000087.1"/>
</dbReference>
<dbReference type="Gene3D" id="3.40.50.300">
    <property type="entry name" value="P-loop containing nucleotide triphosphate hydrolases"/>
    <property type="match status" value="1"/>
</dbReference>
<dbReference type="GO" id="GO:0005524">
    <property type="term" value="F:ATP binding"/>
    <property type="evidence" value="ECO:0007669"/>
    <property type="project" value="UniProtKB-KW"/>
</dbReference>
<evidence type="ECO:0000313" key="5">
    <source>
        <dbReference type="EMBL" id="GAW92622.1"/>
    </source>
</evidence>
<protein>
    <submittedName>
        <fullName evidence="5">Phosphonate-transporting ATPase</fullName>
    </submittedName>
</protein>
<keyword evidence="3" id="KW-0067">ATP-binding</keyword>
<dbReference type="InterPro" id="IPR017911">
    <property type="entry name" value="MacB-like_ATP-bd"/>
</dbReference>
<dbReference type="AlphaFoldDB" id="A0A1Z5HSW2"/>
<evidence type="ECO:0000313" key="6">
    <source>
        <dbReference type="Proteomes" id="UP000197032"/>
    </source>
</evidence>
<name>A0A1Z5HSW2_9FIRM</name>
<dbReference type="PROSITE" id="PS50893">
    <property type="entry name" value="ABC_TRANSPORTER_2"/>
    <property type="match status" value="1"/>
</dbReference>
<dbReference type="SUPFAM" id="SSF52540">
    <property type="entry name" value="P-loop containing nucleoside triphosphate hydrolases"/>
    <property type="match status" value="1"/>
</dbReference>
<feature type="domain" description="ABC transporter" evidence="4">
    <location>
        <begin position="4"/>
        <end position="243"/>
    </location>
</feature>
<dbReference type="CDD" id="cd03255">
    <property type="entry name" value="ABC_MJ0796_LolCDE_FtsE"/>
    <property type="match status" value="1"/>
</dbReference>
<dbReference type="InterPro" id="IPR015854">
    <property type="entry name" value="ABC_transpr_LolD-like"/>
</dbReference>
<dbReference type="InterPro" id="IPR003439">
    <property type="entry name" value="ABC_transporter-like_ATP-bd"/>
</dbReference>
<dbReference type="PANTHER" id="PTHR24220:SF86">
    <property type="entry name" value="ABC TRANSPORTER ABCH.1"/>
    <property type="match status" value="1"/>
</dbReference>
<dbReference type="GO" id="GO:0005886">
    <property type="term" value="C:plasma membrane"/>
    <property type="evidence" value="ECO:0007669"/>
    <property type="project" value="TreeGrafter"/>
</dbReference>
<evidence type="ECO:0000256" key="3">
    <source>
        <dbReference type="ARBA" id="ARBA00022840"/>
    </source>
</evidence>
<dbReference type="FunFam" id="3.40.50.300:FF:000032">
    <property type="entry name" value="Export ABC transporter ATP-binding protein"/>
    <property type="match status" value="1"/>
</dbReference>
<evidence type="ECO:0000256" key="2">
    <source>
        <dbReference type="ARBA" id="ARBA00022741"/>
    </source>
</evidence>
<dbReference type="SMART" id="SM00382">
    <property type="entry name" value="AAA"/>
    <property type="match status" value="1"/>
</dbReference>